<dbReference type="EMBL" id="LFJN01000005">
    <property type="protein sequence ID" value="KPI43464.1"/>
    <property type="molecule type" value="Genomic_DNA"/>
</dbReference>
<keyword evidence="2" id="KW-1185">Reference proteome</keyword>
<dbReference type="AlphaFoldDB" id="A0A0N1H8N2"/>
<protein>
    <recommendedName>
        <fullName evidence="3">F-box domain-containing protein</fullName>
    </recommendedName>
</protein>
<gene>
    <name evidence="1" type="ORF">AB675_7029</name>
</gene>
<dbReference type="SUPFAM" id="SSF81383">
    <property type="entry name" value="F-box domain"/>
    <property type="match status" value="1"/>
</dbReference>
<dbReference type="GeneID" id="28739245"/>
<organism evidence="1 2">
    <name type="scientific">Cyphellophora attinorum</name>
    <dbReference type="NCBI Taxonomy" id="1664694"/>
    <lineage>
        <taxon>Eukaryota</taxon>
        <taxon>Fungi</taxon>
        <taxon>Dikarya</taxon>
        <taxon>Ascomycota</taxon>
        <taxon>Pezizomycotina</taxon>
        <taxon>Eurotiomycetes</taxon>
        <taxon>Chaetothyriomycetidae</taxon>
        <taxon>Chaetothyriales</taxon>
        <taxon>Cyphellophoraceae</taxon>
        <taxon>Cyphellophora</taxon>
    </lineage>
</organism>
<reference evidence="1 2" key="1">
    <citation type="submission" date="2015-06" db="EMBL/GenBank/DDBJ databases">
        <title>Draft genome of the ant-associated black yeast Phialophora attae CBS 131958.</title>
        <authorList>
            <person name="Moreno L.F."/>
            <person name="Stielow B.J."/>
            <person name="de Hoog S."/>
            <person name="Vicente V.A."/>
            <person name="Weiss V.A."/>
            <person name="de Vries M."/>
            <person name="Cruz L.M."/>
            <person name="Souza E.M."/>
        </authorList>
    </citation>
    <scope>NUCLEOTIDE SEQUENCE [LARGE SCALE GENOMIC DNA]</scope>
    <source>
        <strain evidence="1 2">CBS 131958</strain>
    </source>
</reference>
<name>A0A0N1H8N2_9EURO</name>
<evidence type="ECO:0000313" key="2">
    <source>
        <dbReference type="Proteomes" id="UP000038010"/>
    </source>
</evidence>
<proteinExistence type="predicted"/>
<accession>A0A0N1H8N2</accession>
<evidence type="ECO:0008006" key="3">
    <source>
        <dbReference type="Google" id="ProtNLM"/>
    </source>
</evidence>
<dbReference type="Proteomes" id="UP000038010">
    <property type="component" value="Unassembled WGS sequence"/>
</dbReference>
<comment type="caution">
    <text evidence="1">The sequence shown here is derived from an EMBL/GenBank/DDBJ whole genome shotgun (WGS) entry which is preliminary data.</text>
</comment>
<sequence>MAPKKAAKKSRSLGPRTQNARFAALIRHVKKKRAAKTSVRLFRLSKKVAVSIHRYTTLTLCQILNEGARMANVTINPLGTLPQELFIHIAGNLEASSLICLSLTSKAFAYKTASFQEKMVSNISQSFEPSPTGRAERGARQKALVGVKETRALIGRYLGRENYRYCHACEKFRPISERFWYDLFENRTPPVKVEGRRGIGRGMVENFPEDPAEQQAKIEDLLDKWAMAGLAGTHASHPLPTCPAHVYADKLYRYTIRD</sequence>
<dbReference type="VEuPathDB" id="FungiDB:AB675_7029"/>
<dbReference type="CDD" id="cd09917">
    <property type="entry name" value="F-box_SF"/>
    <property type="match status" value="1"/>
</dbReference>
<dbReference type="RefSeq" id="XP_018003427.1">
    <property type="nucleotide sequence ID" value="XM_018147365.1"/>
</dbReference>
<dbReference type="InterPro" id="IPR036047">
    <property type="entry name" value="F-box-like_dom_sf"/>
</dbReference>
<evidence type="ECO:0000313" key="1">
    <source>
        <dbReference type="EMBL" id="KPI43464.1"/>
    </source>
</evidence>